<dbReference type="Proteomes" id="UP001597483">
    <property type="component" value="Unassembled WGS sequence"/>
</dbReference>
<organism evidence="3 4">
    <name type="scientific">Amycolatopsis silviterrae</name>
    <dbReference type="NCBI Taxonomy" id="1656914"/>
    <lineage>
        <taxon>Bacteria</taxon>
        <taxon>Bacillati</taxon>
        <taxon>Actinomycetota</taxon>
        <taxon>Actinomycetes</taxon>
        <taxon>Pseudonocardiales</taxon>
        <taxon>Pseudonocardiaceae</taxon>
        <taxon>Amycolatopsis</taxon>
    </lineage>
</organism>
<reference evidence="4" key="1">
    <citation type="journal article" date="2019" name="Int. J. Syst. Evol. Microbiol.">
        <title>The Global Catalogue of Microorganisms (GCM) 10K type strain sequencing project: providing services to taxonomists for standard genome sequencing and annotation.</title>
        <authorList>
            <consortium name="The Broad Institute Genomics Platform"/>
            <consortium name="The Broad Institute Genome Sequencing Center for Infectious Disease"/>
            <person name="Wu L."/>
            <person name="Ma J."/>
        </authorList>
    </citation>
    <scope>NUCLEOTIDE SEQUENCE [LARGE SCALE GENOMIC DNA]</scope>
    <source>
        <strain evidence="4">CGMCC 4.7641</strain>
    </source>
</reference>
<feature type="region of interest" description="Disordered" evidence="1">
    <location>
        <begin position="63"/>
        <end position="114"/>
    </location>
</feature>
<evidence type="ECO:0008006" key="5">
    <source>
        <dbReference type="Google" id="ProtNLM"/>
    </source>
</evidence>
<evidence type="ECO:0000313" key="4">
    <source>
        <dbReference type="Proteomes" id="UP001597483"/>
    </source>
</evidence>
<keyword evidence="2" id="KW-0472">Membrane</keyword>
<sequence length="114" mass="11495">MTDTAPTWGYVVVTGLAGLAGGLLVAALLVAGRTPRPARESAPPSPPPAQQVTVTVTGLPLPPITVTHRPQAPPAPPPRTTTATVSVTPAPSNPPAPPPTTLSPTAGFFRGDER</sequence>
<feature type="compositionally biased region" description="Pro residues" evidence="1">
    <location>
        <begin position="91"/>
        <end position="101"/>
    </location>
</feature>
<comment type="caution">
    <text evidence="3">The sequence shown here is derived from an EMBL/GenBank/DDBJ whole genome shotgun (WGS) entry which is preliminary data.</text>
</comment>
<gene>
    <name evidence="3" type="ORF">ACFSVL_07390</name>
</gene>
<keyword evidence="2" id="KW-0812">Transmembrane</keyword>
<feature type="compositionally biased region" description="Low complexity" evidence="1">
    <location>
        <begin position="80"/>
        <end position="90"/>
    </location>
</feature>
<evidence type="ECO:0000256" key="2">
    <source>
        <dbReference type="SAM" id="Phobius"/>
    </source>
</evidence>
<name>A0ABW5H396_9PSEU</name>
<keyword evidence="2" id="KW-1133">Transmembrane helix</keyword>
<evidence type="ECO:0000256" key="1">
    <source>
        <dbReference type="SAM" id="MobiDB-lite"/>
    </source>
</evidence>
<protein>
    <recommendedName>
        <fullName evidence="5">Serine/threonine protein kinase</fullName>
    </recommendedName>
</protein>
<dbReference type="EMBL" id="JBHUKS010000004">
    <property type="protein sequence ID" value="MFD2467209.1"/>
    <property type="molecule type" value="Genomic_DNA"/>
</dbReference>
<evidence type="ECO:0000313" key="3">
    <source>
        <dbReference type="EMBL" id="MFD2467209.1"/>
    </source>
</evidence>
<dbReference type="RefSeq" id="WP_378301658.1">
    <property type="nucleotide sequence ID" value="NZ_JBHUKS010000004.1"/>
</dbReference>
<feature type="transmembrane region" description="Helical" evidence="2">
    <location>
        <begin position="12"/>
        <end position="31"/>
    </location>
</feature>
<accession>A0ABW5H396</accession>
<keyword evidence="4" id="KW-1185">Reference proteome</keyword>
<proteinExistence type="predicted"/>